<dbReference type="OrthoDB" id="1304206at2759"/>
<evidence type="ECO:0008006" key="3">
    <source>
        <dbReference type="Google" id="ProtNLM"/>
    </source>
</evidence>
<accession>A0A9J5Y9Q0</accession>
<evidence type="ECO:0000313" key="1">
    <source>
        <dbReference type="EMBL" id="KAG5596028.1"/>
    </source>
</evidence>
<dbReference type="PANTHER" id="PTHR31286:SF79">
    <property type="entry name" value="N-6 ADENINE-SPECIFIC DNA METHYLASE"/>
    <property type="match status" value="1"/>
</dbReference>
<reference evidence="1 2" key="1">
    <citation type="submission" date="2020-09" db="EMBL/GenBank/DDBJ databases">
        <title>De no assembly of potato wild relative species, Solanum commersonii.</title>
        <authorList>
            <person name="Cho K."/>
        </authorList>
    </citation>
    <scope>NUCLEOTIDE SEQUENCE [LARGE SCALE GENOMIC DNA]</scope>
    <source>
        <strain evidence="1">LZ3.2</strain>
        <tissue evidence="1">Leaf</tissue>
    </source>
</reference>
<gene>
    <name evidence="1" type="ORF">H5410_037260</name>
</gene>
<dbReference type="EMBL" id="JACXVP010000007">
    <property type="protein sequence ID" value="KAG5596028.1"/>
    <property type="molecule type" value="Genomic_DNA"/>
</dbReference>
<dbReference type="AlphaFoldDB" id="A0A9J5Y9Q0"/>
<evidence type="ECO:0000313" key="2">
    <source>
        <dbReference type="Proteomes" id="UP000824120"/>
    </source>
</evidence>
<dbReference type="PANTHER" id="PTHR31286">
    <property type="entry name" value="GLYCINE-RICH CELL WALL STRUCTURAL PROTEIN 1.8-LIKE"/>
    <property type="match status" value="1"/>
</dbReference>
<protein>
    <recommendedName>
        <fullName evidence="3">DUF4283 domain-containing protein</fullName>
    </recommendedName>
</protein>
<sequence>MLPADGQPPLMVGLDSASSAQFPPFPNKMHTSQNTIPNSPFLNKFADIIKGHNSSGWLRNRHVLIRCDWMDDCIKILSKNSYYIIAKDGNAYQMRPFIYDANFKDGEETTKATIWISFPDLLPTFFVKEVLFSLASVVGKPLQLDLTTINKTRPSCARMKVQLNLLTEKPEFVQM</sequence>
<organism evidence="1 2">
    <name type="scientific">Solanum commersonii</name>
    <name type="common">Commerson's wild potato</name>
    <name type="synonym">Commerson's nightshade</name>
    <dbReference type="NCBI Taxonomy" id="4109"/>
    <lineage>
        <taxon>Eukaryota</taxon>
        <taxon>Viridiplantae</taxon>
        <taxon>Streptophyta</taxon>
        <taxon>Embryophyta</taxon>
        <taxon>Tracheophyta</taxon>
        <taxon>Spermatophyta</taxon>
        <taxon>Magnoliopsida</taxon>
        <taxon>eudicotyledons</taxon>
        <taxon>Gunneridae</taxon>
        <taxon>Pentapetalae</taxon>
        <taxon>asterids</taxon>
        <taxon>lamiids</taxon>
        <taxon>Solanales</taxon>
        <taxon>Solanaceae</taxon>
        <taxon>Solanoideae</taxon>
        <taxon>Solaneae</taxon>
        <taxon>Solanum</taxon>
    </lineage>
</organism>
<comment type="caution">
    <text evidence="1">The sequence shown here is derived from an EMBL/GenBank/DDBJ whole genome shotgun (WGS) entry which is preliminary data.</text>
</comment>
<dbReference type="Proteomes" id="UP000824120">
    <property type="component" value="Chromosome 7"/>
</dbReference>
<proteinExistence type="predicted"/>
<dbReference type="InterPro" id="IPR040256">
    <property type="entry name" value="At4g02000-like"/>
</dbReference>
<name>A0A9J5Y9Q0_SOLCO</name>
<keyword evidence="2" id="KW-1185">Reference proteome</keyword>